<dbReference type="KEGG" id="nlo:107224268"/>
<protein>
    <submittedName>
        <fullName evidence="4">Uncharacterized protein LOC107224268</fullName>
    </submittedName>
</protein>
<feature type="region of interest" description="Disordered" evidence="2">
    <location>
        <begin position="127"/>
        <end position="153"/>
    </location>
</feature>
<dbReference type="AlphaFoldDB" id="A0A6J0BXS3"/>
<proteinExistence type="predicted"/>
<name>A0A6J0BXS3_NEOLC</name>
<feature type="coiled-coil region" evidence="1">
    <location>
        <begin position="241"/>
        <end position="282"/>
    </location>
</feature>
<keyword evidence="1" id="KW-0175">Coiled coil</keyword>
<accession>A0A6J0BXS3</accession>
<dbReference type="RefSeq" id="XP_015519746.2">
    <property type="nucleotide sequence ID" value="XM_015664260.2"/>
</dbReference>
<dbReference type="Proteomes" id="UP000829291">
    <property type="component" value="Chromosome 3"/>
</dbReference>
<organism evidence="4">
    <name type="scientific">Neodiprion lecontei</name>
    <name type="common">Redheaded pine sawfly</name>
    <dbReference type="NCBI Taxonomy" id="441921"/>
    <lineage>
        <taxon>Eukaryota</taxon>
        <taxon>Metazoa</taxon>
        <taxon>Ecdysozoa</taxon>
        <taxon>Arthropoda</taxon>
        <taxon>Hexapoda</taxon>
        <taxon>Insecta</taxon>
        <taxon>Pterygota</taxon>
        <taxon>Neoptera</taxon>
        <taxon>Endopterygota</taxon>
        <taxon>Hymenoptera</taxon>
        <taxon>Tenthredinoidea</taxon>
        <taxon>Diprionidae</taxon>
        <taxon>Diprioninae</taxon>
        <taxon>Neodiprion</taxon>
    </lineage>
</organism>
<evidence type="ECO:0000313" key="4">
    <source>
        <dbReference type="RefSeq" id="XP_015519746.2"/>
    </source>
</evidence>
<reference evidence="4" key="1">
    <citation type="submission" date="2025-08" db="UniProtKB">
        <authorList>
            <consortium name="RefSeq"/>
        </authorList>
    </citation>
    <scope>IDENTIFICATION</scope>
    <source>
        <tissue evidence="4">Thorax and Abdomen</tissue>
    </source>
</reference>
<gene>
    <name evidence="4" type="primary">LOC107224268</name>
</gene>
<dbReference type="InParanoid" id="A0A6J0BXS3"/>
<evidence type="ECO:0000313" key="3">
    <source>
        <dbReference type="Proteomes" id="UP000829291"/>
    </source>
</evidence>
<dbReference type="GeneID" id="107224268"/>
<evidence type="ECO:0000256" key="1">
    <source>
        <dbReference type="SAM" id="Coils"/>
    </source>
</evidence>
<keyword evidence="3" id="KW-1185">Reference proteome</keyword>
<dbReference type="OrthoDB" id="7694231at2759"/>
<evidence type="ECO:0000256" key="2">
    <source>
        <dbReference type="SAM" id="MobiDB-lite"/>
    </source>
</evidence>
<sequence length="473" mass="52715">MLSQSSWANNRQRYGGYSLRGQRNIHYPPPPSYVRGPRRGPVSGPIRNPINSYRNIPVSIQGNITKKTAVFSSNNSKTACIIPNTPKSSCKKSFSMVDLSPTSINPDVLDLRSGSATSLQSRLQRKVAATDSTSSEVPCVDGAETGSERGMGSWPGDLDVNGLSAPPDTNKAAGLVCRALVVNAWRRRREENLQLHETIRQLSQQVDHLHIQIVVLRRLLDAENGRVGRFMAEMQRVRVQFDDIARDRDSLKAEKERALEEAQKLRNAAEEKSVATENLRNELFTVQAQVLALDGQISRDREKLLKLREDKKILLDKVANSEALATERLARAETAEAAAEDLRGRLNGQMAMLASAHEQHRKAAKEVKVKTSEMVTMQKQLQESREAGKRLSLRATNLENELSNRDDVLRRLESAYSSQLSELSDLRERLARQSQERGWSSRVLQIAGSVVRAPRAIFRTLSFLSNTGSSVTS</sequence>
<feature type="region of interest" description="Disordered" evidence="2">
    <location>
        <begin position="14"/>
        <end position="48"/>
    </location>
</feature>
<feature type="coiled-coil region" evidence="1">
    <location>
        <begin position="381"/>
        <end position="436"/>
    </location>
</feature>